<dbReference type="Proteomes" id="UP000070444">
    <property type="component" value="Unassembled WGS sequence"/>
</dbReference>
<reference evidence="3 4" key="1">
    <citation type="journal article" date="2015" name="Genome Biol. Evol.">
        <title>Phylogenomic analyses indicate that early fungi evolved digesting cell walls of algal ancestors of land plants.</title>
        <authorList>
            <person name="Chang Y."/>
            <person name="Wang S."/>
            <person name="Sekimoto S."/>
            <person name="Aerts A.L."/>
            <person name="Choi C."/>
            <person name="Clum A."/>
            <person name="LaButti K.M."/>
            <person name="Lindquist E.A."/>
            <person name="Yee Ngan C."/>
            <person name="Ohm R.A."/>
            <person name="Salamov A.A."/>
            <person name="Grigoriev I.V."/>
            <person name="Spatafora J.W."/>
            <person name="Berbee M.L."/>
        </authorList>
    </citation>
    <scope>NUCLEOTIDE SEQUENCE [LARGE SCALE GENOMIC DNA]</scope>
    <source>
        <strain evidence="3 4">NRRL 28638</strain>
    </source>
</reference>
<dbReference type="EMBL" id="KQ964428">
    <property type="protein sequence ID" value="KXN74081.1"/>
    <property type="molecule type" value="Genomic_DNA"/>
</dbReference>
<keyword evidence="2" id="KW-0732">Signal</keyword>
<name>A0A137PGL4_CONC2</name>
<dbReference type="AlphaFoldDB" id="A0A137PGL4"/>
<evidence type="ECO:0000256" key="2">
    <source>
        <dbReference type="SAM" id="SignalP"/>
    </source>
</evidence>
<organism evidence="3 4">
    <name type="scientific">Conidiobolus coronatus (strain ATCC 28846 / CBS 209.66 / NRRL 28638)</name>
    <name type="common">Delacroixia coronata</name>
    <dbReference type="NCBI Taxonomy" id="796925"/>
    <lineage>
        <taxon>Eukaryota</taxon>
        <taxon>Fungi</taxon>
        <taxon>Fungi incertae sedis</taxon>
        <taxon>Zoopagomycota</taxon>
        <taxon>Entomophthoromycotina</taxon>
        <taxon>Entomophthoromycetes</taxon>
        <taxon>Entomophthorales</taxon>
        <taxon>Ancylistaceae</taxon>
        <taxon>Conidiobolus</taxon>
    </lineage>
</organism>
<gene>
    <name evidence="3" type="ORF">CONCODRAFT_77068</name>
</gene>
<sequence length="240" mass="26164">MKLIHILVTLLSTSSICSAPVDQNTTTPAAAAPPTANPSQGNQQQQPPAGAAQPANSGKPGAAPGSSDNKQDKPADANTQANKDKAASGAMPISNTIPYDRIQAFFKQLGNADSKQFKKLVDDIIEQTKKSFLDFNNIMLQFNKLEPEKKKLVVLWASDVANQASQLSGQDPSYYATKVDYYVNQLHTALKNEESATYGQYLNAYFAEKHSKNIDNVGHPEEDNGPRRFAFFSSLYKSVH</sequence>
<evidence type="ECO:0000313" key="4">
    <source>
        <dbReference type="Proteomes" id="UP000070444"/>
    </source>
</evidence>
<feature type="region of interest" description="Disordered" evidence="1">
    <location>
        <begin position="23"/>
        <end position="93"/>
    </location>
</feature>
<feature type="signal peptide" evidence="2">
    <location>
        <begin position="1"/>
        <end position="19"/>
    </location>
</feature>
<proteinExistence type="predicted"/>
<accession>A0A137PGL4</accession>
<feature type="compositionally biased region" description="Low complexity" evidence="1">
    <location>
        <begin position="24"/>
        <end position="58"/>
    </location>
</feature>
<keyword evidence="4" id="KW-1185">Reference proteome</keyword>
<evidence type="ECO:0000256" key="1">
    <source>
        <dbReference type="SAM" id="MobiDB-lite"/>
    </source>
</evidence>
<evidence type="ECO:0000313" key="3">
    <source>
        <dbReference type="EMBL" id="KXN74081.1"/>
    </source>
</evidence>
<protein>
    <submittedName>
        <fullName evidence="3">Uncharacterized protein</fullName>
    </submittedName>
</protein>
<feature type="chain" id="PRO_5007294865" evidence="2">
    <location>
        <begin position="20"/>
        <end position="240"/>
    </location>
</feature>